<sequence length="134" mass="15293">MQLRTVLDVNVVDVQKRRNPSKHYVYLINVAYSDSSSHVIYRRYSKFFDLQLLRCLRKHGAPPWIPTAWAGLSDRGGPSGTTVCSCSYTTGGVGGGFHPRRRWEMMCEHNNGVNPRSKVPVRIIPSSRPRMSWM</sequence>
<organism evidence="2">
    <name type="scientific">Tetraodon nigroviridis</name>
    <name type="common">Spotted green pufferfish</name>
    <name type="synonym">Chelonodon nigroviridis</name>
    <dbReference type="NCBI Taxonomy" id="99883"/>
    <lineage>
        <taxon>Eukaryota</taxon>
        <taxon>Metazoa</taxon>
        <taxon>Chordata</taxon>
        <taxon>Craniata</taxon>
        <taxon>Vertebrata</taxon>
        <taxon>Euteleostomi</taxon>
        <taxon>Actinopterygii</taxon>
        <taxon>Neopterygii</taxon>
        <taxon>Teleostei</taxon>
        <taxon>Neoteleostei</taxon>
        <taxon>Acanthomorphata</taxon>
        <taxon>Eupercaria</taxon>
        <taxon>Tetraodontiformes</taxon>
        <taxon>Tetradontoidea</taxon>
        <taxon>Tetraodontidae</taxon>
        <taxon>Tetraodon</taxon>
    </lineage>
</organism>
<gene>
    <name evidence="2" type="ORF">GSTENG00024930001</name>
</gene>
<evidence type="ECO:0000313" key="2">
    <source>
        <dbReference type="EMBL" id="CAG05040.1"/>
    </source>
</evidence>
<dbReference type="PANTHER" id="PTHR15706:SF2">
    <property type="entry name" value="SH3 AND PX DOMAIN-CONTAINING PROTEIN 2A"/>
    <property type="match status" value="1"/>
</dbReference>
<dbReference type="GO" id="GO:0005737">
    <property type="term" value="C:cytoplasm"/>
    <property type="evidence" value="ECO:0007669"/>
    <property type="project" value="TreeGrafter"/>
</dbReference>
<dbReference type="AlphaFoldDB" id="Q4S2U2"/>
<comment type="caution">
    <text evidence="2">The sequence shown here is derived from an EMBL/GenBank/DDBJ whole genome shotgun (WGS) entry which is preliminary data.</text>
</comment>
<accession>Q4S2U2</accession>
<dbReference type="GO" id="GO:0042554">
    <property type="term" value="P:superoxide anion generation"/>
    <property type="evidence" value="ECO:0007669"/>
    <property type="project" value="TreeGrafter"/>
</dbReference>
<dbReference type="GO" id="GO:0035091">
    <property type="term" value="F:phosphatidylinositol binding"/>
    <property type="evidence" value="ECO:0007669"/>
    <property type="project" value="InterPro"/>
</dbReference>
<proteinExistence type="predicted"/>
<dbReference type="InterPro" id="IPR051228">
    <property type="entry name" value="NADPH_Oxidase/PX-Domain"/>
</dbReference>
<protein>
    <submittedName>
        <fullName evidence="2">(spotted green pufferfish) hypothetical protein</fullName>
    </submittedName>
</protein>
<keyword evidence="1" id="KW-0677">Repeat</keyword>
<dbReference type="KEGG" id="tng:GSTEN00024930G001"/>
<dbReference type="PANTHER" id="PTHR15706">
    <property type="entry name" value="SH3 MULTIPLE DOMAIN"/>
    <property type="match status" value="1"/>
</dbReference>
<evidence type="ECO:0000256" key="1">
    <source>
        <dbReference type="ARBA" id="ARBA00022737"/>
    </source>
</evidence>
<reference evidence="2" key="1">
    <citation type="journal article" date="2004" name="Nature">
        <title>Genome duplication in the teleost fish Tetraodon nigroviridis reveals the early vertebrate proto-karyotype.</title>
        <authorList>
            <person name="Jaillon O."/>
            <person name="Aury J.-M."/>
            <person name="Brunet F."/>
            <person name="Petit J.-L."/>
            <person name="Stange-Thomann N."/>
            <person name="Mauceli E."/>
            <person name="Bouneau L."/>
            <person name="Fischer C."/>
            <person name="Ozouf-Costaz C."/>
            <person name="Bernot A."/>
            <person name="Nicaud S."/>
            <person name="Jaffe D."/>
            <person name="Fisher S."/>
            <person name="Lutfalla G."/>
            <person name="Dossat C."/>
            <person name="Segurens B."/>
            <person name="Dasilva C."/>
            <person name="Salanoubat M."/>
            <person name="Levy M."/>
            <person name="Boudet N."/>
            <person name="Castellano S."/>
            <person name="Anthouard V."/>
            <person name="Jubin C."/>
            <person name="Castelli V."/>
            <person name="Katinka M."/>
            <person name="Vacherie B."/>
            <person name="Biemont C."/>
            <person name="Skalli Z."/>
            <person name="Cattolico L."/>
            <person name="Poulain J."/>
            <person name="De Berardinis V."/>
            <person name="Cruaud C."/>
            <person name="Duprat S."/>
            <person name="Brottier P."/>
            <person name="Coutanceau J.-P."/>
            <person name="Gouzy J."/>
            <person name="Parra G."/>
            <person name="Lardier G."/>
            <person name="Chapple C."/>
            <person name="McKernan K.J."/>
            <person name="McEwan P."/>
            <person name="Bosak S."/>
            <person name="Kellis M."/>
            <person name="Volff J.-N."/>
            <person name="Guigo R."/>
            <person name="Zody M.C."/>
            <person name="Mesirov J."/>
            <person name="Lindblad-Toh K."/>
            <person name="Birren B."/>
            <person name="Nusbaum C."/>
            <person name="Kahn D."/>
            <person name="Robinson-Rechavi M."/>
            <person name="Laudet V."/>
            <person name="Schachter V."/>
            <person name="Quetier F."/>
            <person name="Saurin W."/>
            <person name="Scarpelli C."/>
            <person name="Wincker P."/>
            <person name="Lander E.S."/>
            <person name="Weissenbach J."/>
            <person name="Roest Crollius H."/>
        </authorList>
    </citation>
    <scope>NUCLEOTIDE SEQUENCE [LARGE SCALE GENOMIC DNA]</scope>
</reference>
<dbReference type="Gene3D" id="3.30.1520.10">
    <property type="entry name" value="Phox-like domain"/>
    <property type="match status" value="1"/>
</dbReference>
<dbReference type="SUPFAM" id="SSF64268">
    <property type="entry name" value="PX domain"/>
    <property type="match status" value="1"/>
</dbReference>
<name>Q4S2U2_TETNG</name>
<reference evidence="2" key="2">
    <citation type="submission" date="2004-02" db="EMBL/GenBank/DDBJ databases">
        <authorList>
            <consortium name="Genoscope"/>
            <consortium name="Whitehead Institute Centre for Genome Research"/>
        </authorList>
    </citation>
    <scope>NUCLEOTIDE SEQUENCE</scope>
</reference>
<dbReference type="GO" id="GO:0016176">
    <property type="term" value="F:superoxide-generating NADPH oxidase activator activity"/>
    <property type="evidence" value="ECO:0007669"/>
    <property type="project" value="TreeGrafter"/>
</dbReference>
<dbReference type="InterPro" id="IPR036871">
    <property type="entry name" value="PX_dom_sf"/>
</dbReference>
<dbReference type="EMBL" id="CAAE01014760">
    <property type="protein sequence ID" value="CAG05040.1"/>
    <property type="molecule type" value="Genomic_DNA"/>
</dbReference>
<dbReference type="OrthoDB" id="10255964at2759"/>